<reference evidence="2" key="1">
    <citation type="submission" date="2023-02" db="EMBL/GenBank/DDBJ databases">
        <title>Kitasatospora phosalacinea NBRC 14362.</title>
        <authorList>
            <person name="Ichikawa N."/>
            <person name="Sato H."/>
            <person name="Tonouchi N."/>
        </authorList>
    </citation>
    <scope>NUCLEOTIDE SEQUENCE</scope>
    <source>
        <strain evidence="2">NBRC 14362</strain>
    </source>
</reference>
<comment type="caution">
    <text evidence="2">The sequence shown here is derived from an EMBL/GenBank/DDBJ whole genome shotgun (WGS) entry which is preliminary data.</text>
</comment>
<sequence length="70" mass="7554">MALSGAEWATIDGHPGWSDEDTDHRHRDEQIAKRMYNVLAPAVANVKNVRSATDPAPEVVVDDTLASSAP</sequence>
<accession>A0A9W6PQB5</accession>
<dbReference type="Proteomes" id="UP001165143">
    <property type="component" value="Unassembled WGS sequence"/>
</dbReference>
<name>A0A9W6PQB5_9ACTN</name>
<proteinExistence type="predicted"/>
<dbReference type="OrthoDB" id="4565493at2"/>
<feature type="region of interest" description="Disordered" evidence="1">
    <location>
        <begin position="1"/>
        <end position="28"/>
    </location>
</feature>
<evidence type="ECO:0000256" key="1">
    <source>
        <dbReference type="SAM" id="MobiDB-lite"/>
    </source>
</evidence>
<gene>
    <name evidence="2" type="ORF">Kpho01_73220</name>
</gene>
<dbReference type="RefSeq" id="WP_033256497.1">
    <property type="nucleotide sequence ID" value="NZ_BSRX01000075.1"/>
</dbReference>
<evidence type="ECO:0000313" key="2">
    <source>
        <dbReference type="EMBL" id="GLW59312.1"/>
    </source>
</evidence>
<organism evidence="2 3">
    <name type="scientific">Kitasatospora phosalacinea</name>
    <dbReference type="NCBI Taxonomy" id="2065"/>
    <lineage>
        <taxon>Bacteria</taxon>
        <taxon>Bacillati</taxon>
        <taxon>Actinomycetota</taxon>
        <taxon>Actinomycetes</taxon>
        <taxon>Kitasatosporales</taxon>
        <taxon>Streptomycetaceae</taxon>
        <taxon>Kitasatospora</taxon>
    </lineage>
</organism>
<dbReference type="EMBL" id="BSRX01000075">
    <property type="protein sequence ID" value="GLW59312.1"/>
    <property type="molecule type" value="Genomic_DNA"/>
</dbReference>
<protein>
    <submittedName>
        <fullName evidence="2">Uncharacterized protein</fullName>
    </submittedName>
</protein>
<dbReference type="AlphaFoldDB" id="A0A9W6PQB5"/>
<evidence type="ECO:0000313" key="3">
    <source>
        <dbReference type="Proteomes" id="UP001165143"/>
    </source>
</evidence>